<feature type="transmembrane region" description="Helical" evidence="6">
    <location>
        <begin position="110"/>
        <end position="131"/>
    </location>
</feature>
<feature type="transmembrane region" description="Helical" evidence="6">
    <location>
        <begin position="143"/>
        <end position="167"/>
    </location>
</feature>
<name>A0A255GC79_9ACTN</name>
<dbReference type="PANTHER" id="PTHR43124:SF3">
    <property type="entry name" value="CHLORAMPHENICOL EFFLUX PUMP RV0191"/>
    <property type="match status" value="1"/>
</dbReference>
<evidence type="ECO:0000259" key="7">
    <source>
        <dbReference type="PROSITE" id="PS50850"/>
    </source>
</evidence>
<dbReference type="Pfam" id="PF07690">
    <property type="entry name" value="MFS_1"/>
    <property type="match status" value="1"/>
</dbReference>
<dbReference type="OrthoDB" id="7375466at2"/>
<feature type="transmembrane region" description="Helical" evidence="6">
    <location>
        <begin position="356"/>
        <end position="374"/>
    </location>
</feature>
<comment type="subcellular location">
    <subcellularLocation>
        <location evidence="1">Cell membrane</location>
        <topology evidence="1">Multi-pass membrane protein</topology>
    </subcellularLocation>
</comment>
<evidence type="ECO:0000256" key="4">
    <source>
        <dbReference type="ARBA" id="ARBA00022989"/>
    </source>
</evidence>
<dbReference type="InterPro" id="IPR020846">
    <property type="entry name" value="MFS_dom"/>
</dbReference>
<accession>A0A255GC79</accession>
<feature type="transmembrane region" description="Helical" evidence="6">
    <location>
        <begin position="222"/>
        <end position="243"/>
    </location>
</feature>
<dbReference type="InterPro" id="IPR036259">
    <property type="entry name" value="MFS_trans_sf"/>
</dbReference>
<feature type="transmembrane region" description="Helical" evidence="6">
    <location>
        <begin position="173"/>
        <end position="193"/>
    </location>
</feature>
<feature type="transmembrane region" description="Helical" evidence="6">
    <location>
        <begin position="56"/>
        <end position="76"/>
    </location>
</feature>
<dbReference type="InterPro" id="IPR011701">
    <property type="entry name" value="MFS"/>
</dbReference>
<evidence type="ECO:0000313" key="9">
    <source>
        <dbReference type="Proteomes" id="UP000215896"/>
    </source>
</evidence>
<feature type="domain" description="Major facilitator superfamily (MFS) profile" evidence="7">
    <location>
        <begin position="19"/>
        <end position="406"/>
    </location>
</feature>
<evidence type="ECO:0000256" key="2">
    <source>
        <dbReference type="ARBA" id="ARBA00022475"/>
    </source>
</evidence>
<dbReference type="PANTHER" id="PTHR43124">
    <property type="entry name" value="PURINE EFFLUX PUMP PBUE"/>
    <property type="match status" value="1"/>
</dbReference>
<feature type="transmembrane region" description="Helical" evidence="6">
    <location>
        <begin position="21"/>
        <end position="44"/>
    </location>
</feature>
<keyword evidence="4 6" id="KW-1133">Transmembrane helix</keyword>
<keyword evidence="2" id="KW-1003">Cell membrane</keyword>
<keyword evidence="5 6" id="KW-0472">Membrane</keyword>
<dbReference type="Proteomes" id="UP000215896">
    <property type="component" value="Unassembled WGS sequence"/>
</dbReference>
<keyword evidence="3 6" id="KW-0812">Transmembrane</keyword>
<dbReference type="PROSITE" id="PS00217">
    <property type="entry name" value="SUGAR_TRANSPORT_2"/>
    <property type="match status" value="1"/>
</dbReference>
<sequence length="416" mass="41705">MELAASNAPTSAERTPWPQHALVHAVFFAMGAELFLVPPLLGLIARDFGVGEASAAWVISGYVLGYAVSSPLLAALTEGRSPRRVILAGVAIFALGDLGCALAPTLPVLVAAHAVSGIGGGLAAPAIWALLGETAAAHQKGRAISVGAAIYAGGQIVGVPLGSLLAAATGWRLPFVVIAGWLAISWLAIAVRLRDPAGAARPRRTRGAAIRASLGLWRYRDFLGTLAATTLTQAARIGAYSYVGVIFGQRYGFGLAALGALGAAVGAGSMSGSLLAGPVIDRWRTTDRPLAAPLIGWAVLLAAAIVGTLAVDAVVPAVLGLLIWCAAGGACYSTAQAMLGITFSDRRAAAVSWNNASMNAGVAVGTALLGTLALGSAGFIAAAAGLAGLGALVAGWLTLLSVRGDRARGEAAGTVR</sequence>
<evidence type="ECO:0000256" key="3">
    <source>
        <dbReference type="ARBA" id="ARBA00022692"/>
    </source>
</evidence>
<evidence type="ECO:0000256" key="6">
    <source>
        <dbReference type="SAM" id="Phobius"/>
    </source>
</evidence>
<dbReference type="AlphaFoldDB" id="A0A255GC79"/>
<dbReference type="SUPFAM" id="SSF103473">
    <property type="entry name" value="MFS general substrate transporter"/>
    <property type="match status" value="1"/>
</dbReference>
<feature type="transmembrane region" description="Helical" evidence="6">
    <location>
        <begin position="290"/>
        <end position="311"/>
    </location>
</feature>
<feature type="transmembrane region" description="Helical" evidence="6">
    <location>
        <begin position="85"/>
        <end position="104"/>
    </location>
</feature>
<dbReference type="GO" id="GO:0022857">
    <property type="term" value="F:transmembrane transporter activity"/>
    <property type="evidence" value="ECO:0007669"/>
    <property type="project" value="InterPro"/>
</dbReference>
<dbReference type="GO" id="GO:0005886">
    <property type="term" value="C:plasma membrane"/>
    <property type="evidence" value="ECO:0007669"/>
    <property type="project" value="UniProtKB-SubCell"/>
</dbReference>
<evidence type="ECO:0000313" key="8">
    <source>
        <dbReference type="EMBL" id="OYO13425.1"/>
    </source>
</evidence>
<dbReference type="InterPro" id="IPR050189">
    <property type="entry name" value="MFS_Efflux_Transporters"/>
</dbReference>
<dbReference type="EMBL" id="NMVO01000013">
    <property type="protein sequence ID" value="OYO13425.1"/>
    <property type="molecule type" value="Genomic_DNA"/>
</dbReference>
<dbReference type="CDD" id="cd17324">
    <property type="entry name" value="MFS_NepI_like"/>
    <property type="match status" value="1"/>
</dbReference>
<feature type="transmembrane region" description="Helical" evidence="6">
    <location>
        <begin position="317"/>
        <end position="335"/>
    </location>
</feature>
<proteinExistence type="predicted"/>
<evidence type="ECO:0000256" key="5">
    <source>
        <dbReference type="ARBA" id="ARBA00023136"/>
    </source>
</evidence>
<comment type="caution">
    <text evidence="8">The sequence shown here is derived from an EMBL/GenBank/DDBJ whole genome shotgun (WGS) entry which is preliminary data.</text>
</comment>
<dbReference type="InterPro" id="IPR005829">
    <property type="entry name" value="Sugar_transporter_CS"/>
</dbReference>
<keyword evidence="9" id="KW-1185">Reference proteome</keyword>
<gene>
    <name evidence="8" type="ORF">CGZ94_10620</name>
</gene>
<protein>
    <submittedName>
        <fullName evidence="8">MFS transporter</fullName>
    </submittedName>
</protein>
<dbReference type="RefSeq" id="WP_094405600.1">
    <property type="nucleotide sequence ID" value="NZ_NMVN01000013.1"/>
</dbReference>
<feature type="transmembrane region" description="Helical" evidence="6">
    <location>
        <begin position="380"/>
        <end position="400"/>
    </location>
</feature>
<dbReference type="Gene3D" id="1.20.1250.20">
    <property type="entry name" value="MFS general substrate transporter like domains"/>
    <property type="match status" value="1"/>
</dbReference>
<dbReference type="PROSITE" id="PS50850">
    <property type="entry name" value="MFS"/>
    <property type="match status" value="1"/>
</dbReference>
<feature type="transmembrane region" description="Helical" evidence="6">
    <location>
        <begin position="255"/>
        <end position="278"/>
    </location>
</feature>
<evidence type="ECO:0000256" key="1">
    <source>
        <dbReference type="ARBA" id="ARBA00004651"/>
    </source>
</evidence>
<reference evidence="8 9" key="1">
    <citation type="submission" date="2017-07" db="EMBL/GenBank/DDBJ databases">
        <title>Draft whole genome sequences of clinical Proprionibacteriaceae strains.</title>
        <authorList>
            <person name="Bernier A.-M."/>
            <person name="Bernard K."/>
            <person name="Domingo M.-C."/>
        </authorList>
    </citation>
    <scope>NUCLEOTIDE SEQUENCE [LARGE SCALE GENOMIC DNA]</scope>
    <source>
        <strain evidence="8 9">NML 030167</strain>
    </source>
</reference>
<organism evidence="8 9">
    <name type="scientific">Enemella evansiae</name>
    <dbReference type="NCBI Taxonomy" id="2016499"/>
    <lineage>
        <taxon>Bacteria</taxon>
        <taxon>Bacillati</taxon>
        <taxon>Actinomycetota</taxon>
        <taxon>Actinomycetes</taxon>
        <taxon>Propionibacteriales</taxon>
        <taxon>Propionibacteriaceae</taxon>
        <taxon>Enemella</taxon>
    </lineage>
</organism>